<gene>
    <name evidence="1" type="ordered locus">PA14_03360</name>
</gene>
<organism evidence="1 2">
    <name type="scientific">Pseudomonas aeruginosa (strain UCBPP-PA14)</name>
    <dbReference type="NCBI Taxonomy" id="208963"/>
    <lineage>
        <taxon>Bacteria</taxon>
        <taxon>Pseudomonadati</taxon>
        <taxon>Pseudomonadota</taxon>
        <taxon>Gammaproteobacteria</taxon>
        <taxon>Pseudomonadales</taxon>
        <taxon>Pseudomonadaceae</taxon>
        <taxon>Pseudomonas</taxon>
    </lineage>
</organism>
<accession>A0A0H2ZK79</accession>
<dbReference type="KEGG" id="pau:PA14_03360"/>
<dbReference type="AlphaFoldDB" id="A0A0H2ZK79"/>
<proteinExistence type="predicted"/>
<evidence type="ECO:0000313" key="2">
    <source>
        <dbReference type="Proteomes" id="UP000000653"/>
    </source>
</evidence>
<evidence type="ECO:0008006" key="3">
    <source>
        <dbReference type="Google" id="ProtNLM"/>
    </source>
</evidence>
<name>A0A0H2ZK79_PSEAB</name>
<dbReference type="HOGENOM" id="CLU_072312_0_1_6"/>
<dbReference type="Proteomes" id="UP000000653">
    <property type="component" value="Chromosome"/>
</dbReference>
<protein>
    <recommendedName>
        <fullName evidence="3">DUF3944 domain-containing protein</fullName>
    </recommendedName>
</protein>
<dbReference type="BioCyc" id="PAER208963:G1G74-281-MONOMER"/>
<sequence>MTSIDISNTRQLLERASNDDLEPLVEYILKANTESLSKQVDFKRSHPEHRRYASSILDELRLFGGNSFVNLWRKSGPSYTEVVRDVASKLKVKGAGSMELIELEEAMVQSILRQALEKSSGEDRRELEVILREAGLDKTKMTALLNGSALSGLVVPTVARLILYRTSTVIVNSMAQQLLGHGLRSAVVAGGTFAGGRAVAALAGPVGWVIAGIWTAVDLAGPAYRVTIPCVLQIAMLRLKARAEAATDFMNGAFDG</sequence>
<dbReference type="RefSeq" id="WP_003137196.1">
    <property type="nucleotide sequence ID" value="NC_008463.1"/>
</dbReference>
<reference evidence="1 2" key="1">
    <citation type="journal article" date="2006" name="Genome Biol.">
        <title>Genomic analysis reveals that Pseudomonas aeruginosa virulence is combinatorial.</title>
        <authorList>
            <person name="Lee D.G."/>
            <person name="Urbach J.M."/>
            <person name="Wu G."/>
            <person name="Liberati N.T."/>
            <person name="Feinbaum R.L."/>
            <person name="Miyata S."/>
            <person name="Diggins L.T."/>
            <person name="He J."/>
            <person name="Saucier M."/>
            <person name="Deziel E."/>
            <person name="Friedman L."/>
            <person name="Li L."/>
            <person name="Grills G."/>
            <person name="Montgomery K."/>
            <person name="Kucherlapati R."/>
            <person name="Rahme L.G."/>
            <person name="Ausubel F.M."/>
        </authorList>
    </citation>
    <scope>NUCLEOTIDE SEQUENCE [LARGE SCALE GENOMIC DNA]</scope>
    <source>
        <strain evidence="1 2">UCBPP-PA14</strain>
    </source>
</reference>
<evidence type="ECO:0000313" key="1">
    <source>
        <dbReference type="EMBL" id="ABJ15222.1"/>
    </source>
</evidence>
<dbReference type="EMBL" id="CP000438">
    <property type="protein sequence ID" value="ABJ15222.1"/>
    <property type="molecule type" value="Genomic_DNA"/>
</dbReference>